<evidence type="ECO:0000256" key="1">
    <source>
        <dbReference type="ARBA" id="ARBA00006601"/>
    </source>
</evidence>
<dbReference type="Proteomes" id="UP000244956">
    <property type="component" value="Unassembled WGS sequence"/>
</dbReference>
<dbReference type="GO" id="GO:0016616">
    <property type="term" value="F:oxidoreductase activity, acting on the CH-OH group of donors, NAD or NADP as acceptor"/>
    <property type="evidence" value="ECO:0007669"/>
    <property type="project" value="InterPro"/>
</dbReference>
<dbReference type="SUPFAM" id="SSF51735">
    <property type="entry name" value="NAD(P)-binding Rossmann-fold domains"/>
    <property type="match status" value="1"/>
</dbReference>
<evidence type="ECO:0000256" key="2">
    <source>
        <dbReference type="ARBA" id="ARBA00023002"/>
    </source>
</evidence>
<sequence>MFQQLINKEARLSVVGLGYVGLPIALEFARKMKVIGFDIKPDRVEKMKNNIDPSDELEASDFEGCDIDFTSNPEDLKDATFHVVAVPTPINNHNLPDLNPLLGATRTVGKALKKGDYVVFESTVYPGCTEDDCVPILEQESGLKMGEDFKVGYSPERINPGDKEHTLTKILKIVSGCDEEALEVIAAVYGSIIKAGIHQASSIKVAEAAKIIENTQRDVNIALMNELSLIFNRLNINTYEVLEAAGTKWNFLKFFPGLVGGHCIGVDPYYLTYKANELGYHSKIITGGRVINDAMGPYVAKQVVKRLISKGHKINGANVLIMGATFKENVSDIRNSKVADVYHELRSFSVDVDVHDPYASSEELMREYGYGLIEKIEKKYDAVILAVNHNEYMKLDESYFNSITVDNPLIVDVKGSFRDKIKELPYWSL</sequence>
<gene>
    <name evidence="6" type="ORF">DDZ16_05195</name>
</gene>
<dbReference type="Pfam" id="PF03721">
    <property type="entry name" value="UDPG_MGDP_dh_N"/>
    <property type="match status" value="1"/>
</dbReference>
<organism evidence="6 7">
    <name type="scientific">Marinilabilia rubra</name>
    <dbReference type="NCBI Taxonomy" id="2162893"/>
    <lineage>
        <taxon>Bacteria</taxon>
        <taxon>Pseudomonadati</taxon>
        <taxon>Bacteroidota</taxon>
        <taxon>Bacteroidia</taxon>
        <taxon>Marinilabiliales</taxon>
        <taxon>Marinilabiliaceae</taxon>
        <taxon>Marinilabilia</taxon>
    </lineage>
</organism>
<evidence type="ECO:0000313" key="7">
    <source>
        <dbReference type="Proteomes" id="UP000244956"/>
    </source>
</evidence>
<keyword evidence="2" id="KW-0560">Oxidoreductase</keyword>
<dbReference type="SUPFAM" id="SSF48179">
    <property type="entry name" value="6-phosphogluconate dehydrogenase C-terminal domain-like"/>
    <property type="match status" value="1"/>
</dbReference>
<proteinExistence type="inferred from homology"/>
<dbReference type="InterPro" id="IPR028359">
    <property type="entry name" value="UDP_ManNAc/GlcNAc_DH"/>
</dbReference>
<keyword evidence="7" id="KW-1185">Reference proteome</keyword>
<dbReference type="PANTHER" id="PTHR43491:SF2">
    <property type="entry name" value="UDP-N-ACETYL-D-MANNOSAMINE DEHYDROGENASE"/>
    <property type="match status" value="1"/>
</dbReference>
<dbReference type="GO" id="GO:0051287">
    <property type="term" value="F:NAD binding"/>
    <property type="evidence" value="ECO:0007669"/>
    <property type="project" value="InterPro"/>
</dbReference>
<name>A0A2U2BBC8_9BACT</name>
<dbReference type="GO" id="GO:0000271">
    <property type="term" value="P:polysaccharide biosynthetic process"/>
    <property type="evidence" value="ECO:0007669"/>
    <property type="project" value="InterPro"/>
</dbReference>
<dbReference type="InterPro" id="IPR017476">
    <property type="entry name" value="UDP-Glc/GDP-Man"/>
</dbReference>
<dbReference type="EMBL" id="QEWP01000003">
    <property type="protein sequence ID" value="PWE00337.1"/>
    <property type="molecule type" value="Genomic_DNA"/>
</dbReference>
<dbReference type="Pfam" id="PF03720">
    <property type="entry name" value="UDPG_MGDP_dh_C"/>
    <property type="match status" value="1"/>
</dbReference>
<dbReference type="GO" id="GO:0016628">
    <property type="term" value="F:oxidoreductase activity, acting on the CH-CH group of donors, NAD or NADP as acceptor"/>
    <property type="evidence" value="ECO:0007669"/>
    <property type="project" value="InterPro"/>
</dbReference>
<dbReference type="PIRSF" id="PIRSF000124">
    <property type="entry name" value="UDPglc_GDPman_dh"/>
    <property type="match status" value="1"/>
</dbReference>
<dbReference type="InterPro" id="IPR014026">
    <property type="entry name" value="UDP-Glc/GDP-Man_DH_dimer"/>
</dbReference>
<reference evidence="6 7" key="1">
    <citation type="submission" date="2018-05" db="EMBL/GenBank/DDBJ databases">
        <title>Marinilabilia rubrum sp. nov., isolated from saltern sediment.</title>
        <authorList>
            <person name="Zhang R."/>
        </authorList>
    </citation>
    <scope>NUCLEOTIDE SEQUENCE [LARGE SCALE GENOMIC DNA]</scope>
    <source>
        <strain evidence="6 7">WTE16</strain>
    </source>
</reference>
<evidence type="ECO:0000256" key="4">
    <source>
        <dbReference type="PIRNR" id="PIRNR000124"/>
    </source>
</evidence>
<dbReference type="InterPro" id="IPR014027">
    <property type="entry name" value="UDP-Glc/GDP-Man_DH_C"/>
</dbReference>
<evidence type="ECO:0000259" key="5">
    <source>
        <dbReference type="SMART" id="SM00984"/>
    </source>
</evidence>
<accession>A0A2U2BBC8</accession>
<dbReference type="InterPro" id="IPR036291">
    <property type="entry name" value="NAD(P)-bd_dom_sf"/>
</dbReference>
<evidence type="ECO:0000256" key="3">
    <source>
        <dbReference type="ARBA" id="ARBA00023027"/>
    </source>
</evidence>
<dbReference type="Pfam" id="PF00984">
    <property type="entry name" value="UDPG_MGDP_dh"/>
    <property type="match status" value="1"/>
</dbReference>
<dbReference type="InterPro" id="IPR008927">
    <property type="entry name" value="6-PGluconate_DH-like_C_sf"/>
</dbReference>
<dbReference type="SUPFAM" id="SSF52413">
    <property type="entry name" value="UDP-glucose/GDP-mannose dehydrogenase C-terminal domain"/>
    <property type="match status" value="1"/>
</dbReference>
<dbReference type="Gene3D" id="3.40.50.720">
    <property type="entry name" value="NAD(P)-binding Rossmann-like Domain"/>
    <property type="match status" value="2"/>
</dbReference>
<dbReference type="InterPro" id="IPR001732">
    <property type="entry name" value="UDP-Glc/GDP-Man_DH_N"/>
</dbReference>
<comment type="similarity">
    <text evidence="1 4">Belongs to the UDP-glucose/GDP-mannose dehydrogenase family.</text>
</comment>
<evidence type="ECO:0000313" key="6">
    <source>
        <dbReference type="EMBL" id="PWE00337.1"/>
    </source>
</evidence>
<dbReference type="OrthoDB" id="9803238at2"/>
<feature type="domain" description="UDP-glucose/GDP-mannose dehydrogenase C-terminal" evidence="5">
    <location>
        <begin position="320"/>
        <end position="419"/>
    </location>
</feature>
<dbReference type="SMART" id="SM00984">
    <property type="entry name" value="UDPG_MGDP_dh_C"/>
    <property type="match status" value="1"/>
</dbReference>
<dbReference type="InterPro" id="IPR036220">
    <property type="entry name" value="UDP-Glc/GDP-Man_DH_C_sf"/>
</dbReference>
<dbReference type="PANTHER" id="PTHR43491">
    <property type="entry name" value="UDP-N-ACETYL-D-MANNOSAMINE DEHYDROGENASE"/>
    <property type="match status" value="1"/>
</dbReference>
<protein>
    <submittedName>
        <fullName evidence="6">Nucleotide sugar dehydrogenase</fullName>
    </submittedName>
</protein>
<comment type="caution">
    <text evidence="6">The sequence shown here is derived from an EMBL/GenBank/DDBJ whole genome shotgun (WGS) entry which is preliminary data.</text>
</comment>
<dbReference type="NCBIfam" id="TIGR03026">
    <property type="entry name" value="NDP-sugDHase"/>
    <property type="match status" value="1"/>
</dbReference>
<keyword evidence="3" id="KW-0520">NAD</keyword>
<dbReference type="RefSeq" id="WP_109263377.1">
    <property type="nucleotide sequence ID" value="NZ_QEWP01000003.1"/>
</dbReference>
<dbReference type="AlphaFoldDB" id="A0A2U2BBC8"/>
<dbReference type="PIRSF" id="PIRSF500136">
    <property type="entry name" value="UDP_ManNAc_DH"/>
    <property type="match status" value="1"/>
</dbReference>